<gene>
    <name evidence="2" type="ORF">NCTC10526_01720</name>
</gene>
<accession>A0A379LL76</accession>
<evidence type="ECO:0000313" key="3">
    <source>
        <dbReference type="Proteomes" id="UP000254123"/>
    </source>
</evidence>
<feature type="transmembrane region" description="Helical" evidence="1">
    <location>
        <begin position="20"/>
        <end position="43"/>
    </location>
</feature>
<organism evidence="2 3">
    <name type="scientific">Psychrobacter phenylpyruvicus</name>
    <dbReference type="NCBI Taxonomy" id="29432"/>
    <lineage>
        <taxon>Bacteria</taxon>
        <taxon>Pseudomonadati</taxon>
        <taxon>Pseudomonadota</taxon>
        <taxon>Gammaproteobacteria</taxon>
        <taxon>Moraxellales</taxon>
        <taxon>Moraxellaceae</taxon>
        <taxon>Psychrobacter</taxon>
    </lineage>
</organism>
<evidence type="ECO:0000256" key="1">
    <source>
        <dbReference type="SAM" id="Phobius"/>
    </source>
</evidence>
<feature type="transmembrane region" description="Helical" evidence="1">
    <location>
        <begin position="103"/>
        <end position="122"/>
    </location>
</feature>
<dbReference type="RefSeq" id="WP_028859919.1">
    <property type="nucleotide sequence ID" value="NZ_CAJHAQ010000001.1"/>
</dbReference>
<sequence>MDFIHSTFLGLENRYHIRNLIIGALFVILSWGVLDYSLAAASVSIEDSYIYIVKAYFVVCALLYPYSKFAYDWVWDFLFGESEWFVGGLLLLIVWYFKLIIRLMLYTLSIFIAPIGLIILYFENR</sequence>
<keyword evidence="3" id="KW-1185">Reference proteome</keyword>
<dbReference type="Proteomes" id="UP000254123">
    <property type="component" value="Unassembled WGS sequence"/>
</dbReference>
<dbReference type="EMBL" id="UGVC01000001">
    <property type="protein sequence ID" value="SUD91359.1"/>
    <property type="molecule type" value="Genomic_DNA"/>
</dbReference>
<protein>
    <submittedName>
        <fullName evidence="2">Uncharacterized protein</fullName>
    </submittedName>
</protein>
<keyword evidence="1" id="KW-1133">Transmembrane helix</keyword>
<evidence type="ECO:0000313" key="2">
    <source>
        <dbReference type="EMBL" id="SUD91359.1"/>
    </source>
</evidence>
<dbReference type="AlphaFoldDB" id="A0A379LL76"/>
<feature type="transmembrane region" description="Helical" evidence="1">
    <location>
        <begin position="49"/>
        <end position="66"/>
    </location>
</feature>
<keyword evidence="1" id="KW-0472">Membrane</keyword>
<proteinExistence type="predicted"/>
<reference evidence="2 3" key="1">
    <citation type="submission" date="2018-06" db="EMBL/GenBank/DDBJ databases">
        <authorList>
            <consortium name="Pathogen Informatics"/>
            <person name="Doyle S."/>
        </authorList>
    </citation>
    <scope>NUCLEOTIDE SEQUENCE [LARGE SCALE GENOMIC DNA]</scope>
    <source>
        <strain evidence="2 3">NCTC10526</strain>
    </source>
</reference>
<feature type="transmembrane region" description="Helical" evidence="1">
    <location>
        <begin position="73"/>
        <end position="97"/>
    </location>
</feature>
<keyword evidence="1" id="KW-0812">Transmembrane</keyword>
<name>A0A379LL76_9GAMM</name>